<name>A0A7C4W438_9EURY</name>
<dbReference type="Gene3D" id="3.30.70.2200">
    <property type="match status" value="1"/>
</dbReference>
<protein>
    <submittedName>
        <fullName evidence="3">DUF1743 domain-containing protein</fullName>
    </submittedName>
</protein>
<dbReference type="EMBL" id="DTAK01000024">
    <property type="protein sequence ID" value="HGU59317.1"/>
    <property type="molecule type" value="Genomic_DNA"/>
</dbReference>
<proteinExistence type="predicted"/>
<sequence length="315" mass="34570">MIVMSYLSKNDLLKKFGDIRWISPYERVIAMTDGNLIELHEFHARGKCYGGAAWEVYHYQRVSPLILSARREGARNIFVIKPGKAELKLIPGIAGAGIEEVVINKEIEITYSGLAGAGIAATVCRGLADGVEGIEIIQVGGGGKLGKAKIKLKPYRKVVIGVDDTDSYDGGATWSLVNEIAYKLETKGLGYYLMHTITQLYTKTPEKTTNCVSISVTFATENEGKLVKAFEKELKENTLSDETAMAVFRRIDIPEDLREYGKNVKSRIVKIEEAYEIAERLGIETIKITGERGIIGAIAALAFSNSPDDAVIVYA</sequence>
<comment type="caution">
    <text evidence="3">The sequence shown here is derived from an EMBL/GenBank/DDBJ whole genome shotgun (WGS) entry which is preliminary data.</text>
</comment>
<accession>A0A7C4W438</accession>
<dbReference type="Pfam" id="PF22641">
    <property type="entry name" value="TiaS_TCKD"/>
    <property type="match status" value="1"/>
</dbReference>
<gene>
    <name evidence="4" type="ORF">ENL48_01170</name>
    <name evidence="3" type="ORF">ENT89_03910</name>
    <name evidence="2" type="ORF">ENX77_04620</name>
</gene>
<dbReference type="InterPro" id="IPR017674">
    <property type="entry name" value="Methan_mark_11"/>
</dbReference>
<dbReference type="NCBIfam" id="TIGR03280">
    <property type="entry name" value="methan_mark_11"/>
    <property type="match status" value="1"/>
</dbReference>
<feature type="domain" description="TiaS-like TCKD" evidence="1">
    <location>
        <begin position="159"/>
        <end position="220"/>
    </location>
</feature>
<dbReference type="EMBL" id="DTPI01000029">
    <property type="protein sequence ID" value="HGE66389.1"/>
    <property type="molecule type" value="Genomic_DNA"/>
</dbReference>
<dbReference type="AlphaFoldDB" id="A0A7C4W438"/>
<organism evidence="3">
    <name type="scientific">Geoglobus ahangari</name>
    <dbReference type="NCBI Taxonomy" id="113653"/>
    <lineage>
        <taxon>Archaea</taxon>
        <taxon>Methanobacteriati</taxon>
        <taxon>Methanobacteriota</taxon>
        <taxon>Archaeoglobi</taxon>
        <taxon>Archaeoglobales</taxon>
        <taxon>Archaeoglobaceae</taxon>
        <taxon>Geoglobus</taxon>
    </lineage>
</organism>
<dbReference type="InterPro" id="IPR053870">
    <property type="entry name" value="TiaS-like_TCKD"/>
</dbReference>
<dbReference type="PANTHER" id="PTHR40705">
    <property type="entry name" value="TRNA(ILE2) 2-AGMATINYLCYTIDINE SYNTHETASE TIAS"/>
    <property type="match status" value="1"/>
</dbReference>
<evidence type="ECO:0000313" key="3">
    <source>
        <dbReference type="EMBL" id="HGU59317.1"/>
    </source>
</evidence>
<dbReference type="EMBL" id="DRUC01000018">
    <property type="protein sequence ID" value="HHF47852.1"/>
    <property type="molecule type" value="Genomic_DNA"/>
</dbReference>
<reference evidence="3" key="1">
    <citation type="journal article" date="2020" name="mSystems">
        <title>Genome- and Community-Level Interaction Insights into Carbon Utilization and Element Cycling Functions of Hydrothermarchaeota in Hydrothermal Sediment.</title>
        <authorList>
            <person name="Zhou Z."/>
            <person name="Liu Y."/>
            <person name="Xu W."/>
            <person name="Pan J."/>
            <person name="Luo Z.H."/>
            <person name="Li M."/>
        </authorList>
    </citation>
    <scope>NUCLEOTIDE SEQUENCE [LARGE SCALE GENOMIC DNA]</scope>
    <source>
        <strain evidence="4">SpSt-10</strain>
        <strain evidence="3">SpSt-62</strain>
        <strain evidence="2">SpSt-97</strain>
    </source>
</reference>
<dbReference type="PANTHER" id="PTHR40705:SF2">
    <property type="entry name" value="DUF1743 DOMAIN-CONTAINING PROTEIN"/>
    <property type="match status" value="1"/>
</dbReference>
<evidence type="ECO:0000313" key="4">
    <source>
        <dbReference type="EMBL" id="HHF47852.1"/>
    </source>
</evidence>
<evidence type="ECO:0000313" key="2">
    <source>
        <dbReference type="EMBL" id="HGE66389.1"/>
    </source>
</evidence>
<evidence type="ECO:0000259" key="1">
    <source>
        <dbReference type="Pfam" id="PF22641"/>
    </source>
</evidence>